<dbReference type="STRING" id="1448308.A0A2T2NHM8"/>
<feature type="transmembrane region" description="Helical" evidence="1">
    <location>
        <begin position="12"/>
        <end position="39"/>
    </location>
</feature>
<protein>
    <submittedName>
        <fullName evidence="2">Uncharacterized protein</fullName>
    </submittedName>
</protein>
<sequence length="835" mass="90722">MVSLQDLSVGQVSGMIAAAIFVFQFLVPFVMPVILLGLLRLRSPHVTYSAVSWSVISRFLHSSLWPVILQTDSAATFSSSKFALLVSITRNFVLVLIGVAAIVTPLGLYEGIDASGEAQPETFHYIKDTSPWGFGTPPRPDNQWSRICGSLGLYPCPNSRKNITVTGDSEGITISGDWYDATVPQETVNAMHSGLGNFSDSISSLFDIQWRSYSKTQLERDPVFPINNNSAYMIGAYRPLSTLLLSDTITPIEGLIVDMKNGGIGFRNHSAPVGHPFGSTWEEDVLFVEPESVCVDTNLTLDFAIPEMKTAYFGTAENLVITDRGGFVNLNQTYPQWNRDNVQDNPELWLRAYKAAWLSNALSMVFMNVTPFTNETLGTKAFSYLNSSLGKEFTLSYPDGEPANSLYTVDADKLKITSSFGDYISGLDTGVSNYSELTNTTYNFTEKEPLYKNPFRVQSLNFSDARMLCAGAGGMDYANLTNIAAECGLMYSAPRRKDNSNSVIFDPGSQWTLSMYSCISTAKATLKRVSFSFNDSSSLSGLSIRSIAPKTYADEASKPLWGVENTDMYLRNGNPLWGIVSPEEAARRNLSTRRAEALYLPGYTALSTAGDSFENMPGIDFVPMALSAVYDVGGASARGVDYSGYANLGVYSRWQELSRTPEEAALILNLIFTDVAANMVVGTKGLAGAKALGRRDEAGGGGGGRTPKVTTYVRRVKYKYVYGIPAFLTLVIVAVISLVSLGFMVVGTAGPSHMRAFLNQTSAGRLLVGQFYYGGQTPYLKTDGGGSTAQWVGNEGGQQFTLVDGGWAKHAVPSTETEPMNAPAPYQRVTGYKGT</sequence>
<name>A0A2T2NHM8_CORCC</name>
<evidence type="ECO:0000313" key="2">
    <source>
        <dbReference type="EMBL" id="PSN64943.1"/>
    </source>
</evidence>
<evidence type="ECO:0000256" key="1">
    <source>
        <dbReference type="SAM" id="Phobius"/>
    </source>
</evidence>
<evidence type="ECO:0000313" key="3">
    <source>
        <dbReference type="Proteomes" id="UP000240883"/>
    </source>
</evidence>
<dbReference type="Proteomes" id="UP000240883">
    <property type="component" value="Unassembled WGS sequence"/>
</dbReference>
<organism evidence="2 3">
    <name type="scientific">Corynespora cassiicola Philippines</name>
    <dbReference type="NCBI Taxonomy" id="1448308"/>
    <lineage>
        <taxon>Eukaryota</taxon>
        <taxon>Fungi</taxon>
        <taxon>Dikarya</taxon>
        <taxon>Ascomycota</taxon>
        <taxon>Pezizomycotina</taxon>
        <taxon>Dothideomycetes</taxon>
        <taxon>Pleosporomycetidae</taxon>
        <taxon>Pleosporales</taxon>
        <taxon>Corynesporascaceae</taxon>
        <taxon>Corynespora</taxon>
    </lineage>
</organism>
<keyword evidence="1" id="KW-1133">Transmembrane helix</keyword>
<proteinExistence type="predicted"/>
<feature type="transmembrane region" description="Helical" evidence="1">
    <location>
        <begin position="720"/>
        <end position="746"/>
    </location>
</feature>
<gene>
    <name evidence="2" type="ORF">BS50DRAFT_526944</name>
</gene>
<keyword evidence="1" id="KW-0812">Transmembrane</keyword>
<accession>A0A2T2NHM8</accession>
<keyword evidence="1" id="KW-0472">Membrane</keyword>
<reference evidence="2 3" key="1">
    <citation type="journal article" date="2018" name="Front. Microbiol.">
        <title>Genome-Wide Analysis of Corynespora cassiicola Leaf Fall Disease Putative Effectors.</title>
        <authorList>
            <person name="Lopez D."/>
            <person name="Ribeiro S."/>
            <person name="Label P."/>
            <person name="Fumanal B."/>
            <person name="Venisse J.S."/>
            <person name="Kohler A."/>
            <person name="de Oliveira R.R."/>
            <person name="Labutti K."/>
            <person name="Lipzen A."/>
            <person name="Lail K."/>
            <person name="Bauer D."/>
            <person name="Ohm R.A."/>
            <person name="Barry K.W."/>
            <person name="Spatafora J."/>
            <person name="Grigoriev I.V."/>
            <person name="Martin F.M."/>
            <person name="Pujade-Renaud V."/>
        </authorList>
    </citation>
    <scope>NUCLEOTIDE SEQUENCE [LARGE SCALE GENOMIC DNA]</scope>
    <source>
        <strain evidence="2 3">Philippines</strain>
    </source>
</reference>
<feature type="transmembrane region" description="Helical" evidence="1">
    <location>
        <begin position="88"/>
        <end position="109"/>
    </location>
</feature>
<dbReference type="AlphaFoldDB" id="A0A2T2NHM8"/>
<dbReference type="EMBL" id="KZ678137">
    <property type="protein sequence ID" value="PSN64943.1"/>
    <property type="molecule type" value="Genomic_DNA"/>
</dbReference>
<keyword evidence="3" id="KW-1185">Reference proteome</keyword>
<dbReference type="OrthoDB" id="3034003at2759"/>